<dbReference type="InterPro" id="IPR036388">
    <property type="entry name" value="WH-like_DNA-bd_sf"/>
</dbReference>
<feature type="domain" description="RNA polymerase sigma factor 70 region 4 type 2" evidence="7">
    <location>
        <begin position="131"/>
        <end position="184"/>
    </location>
</feature>
<dbReference type="PANTHER" id="PTHR43133">
    <property type="entry name" value="RNA POLYMERASE ECF-TYPE SIGMA FACTO"/>
    <property type="match status" value="1"/>
</dbReference>
<dbReference type="AlphaFoldDB" id="A0A518CK29"/>
<dbReference type="GO" id="GO:0006352">
    <property type="term" value="P:DNA-templated transcription initiation"/>
    <property type="evidence" value="ECO:0007669"/>
    <property type="project" value="InterPro"/>
</dbReference>
<dbReference type="Gene3D" id="1.10.1740.10">
    <property type="match status" value="1"/>
</dbReference>
<keyword evidence="9" id="KW-1185">Reference proteome</keyword>
<dbReference type="SUPFAM" id="SSF88659">
    <property type="entry name" value="Sigma3 and sigma4 domains of RNA polymerase sigma factors"/>
    <property type="match status" value="1"/>
</dbReference>
<evidence type="ECO:0000256" key="1">
    <source>
        <dbReference type="ARBA" id="ARBA00010641"/>
    </source>
</evidence>
<accession>A0A518CK29</accession>
<organism evidence="8 9">
    <name type="scientific">Polystyrenella longa</name>
    <dbReference type="NCBI Taxonomy" id="2528007"/>
    <lineage>
        <taxon>Bacteria</taxon>
        <taxon>Pseudomonadati</taxon>
        <taxon>Planctomycetota</taxon>
        <taxon>Planctomycetia</taxon>
        <taxon>Planctomycetales</taxon>
        <taxon>Planctomycetaceae</taxon>
        <taxon>Polystyrenella</taxon>
    </lineage>
</organism>
<dbReference type="InterPro" id="IPR007627">
    <property type="entry name" value="RNA_pol_sigma70_r2"/>
</dbReference>
<feature type="domain" description="RNA polymerase sigma-70 region 2" evidence="6">
    <location>
        <begin position="28"/>
        <end position="95"/>
    </location>
</feature>
<dbReference type="SUPFAM" id="SSF88946">
    <property type="entry name" value="Sigma2 domain of RNA polymerase sigma factors"/>
    <property type="match status" value="1"/>
</dbReference>
<keyword evidence="3" id="KW-0731">Sigma factor</keyword>
<proteinExistence type="inferred from homology"/>
<dbReference type="Pfam" id="PF04542">
    <property type="entry name" value="Sigma70_r2"/>
    <property type="match status" value="1"/>
</dbReference>
<name>A0A518CK29_9PLAN</name>
<evidence type="ECO:0000256" key="3">
    <source>
        <dbReference type="ARBA" id="ARBA00023082"/>
    </source>
</evidence>
<keyword evidence="4" id="KW-0238">DNA-binding</keyword>
<dbReference type="OrthoDB" id="9785675at2"/>
<dbReference type="Gene3D" id="1.10.10.10">
    <property type="entry name" value="Winged helix-like DNA-binding domain superfamily/Winged helix DNA-binding domain"/>
    <property type="match status" value="1"/>
</dbReference>
<keyword evidence="5" id="KW-0804">Transcription</keyword>
<dbReference type="EMBL" id="CP036281">
    <property type="protein sequence ID" value="QDU79586.1"/>
    <property type="molecule type" value="Genomic_DNA"/>
</dbReference>
<dbReference type="RefSeq" id="WP_144994302.1">
    <property type="nucleotide sequence ID" value="NZ_CP036281.1"/>
</dbReference>
<dbReference type="GO" id="GO:0016987">
    <property type="term" value="F:sigma factor activity"/>
    <property type="evidence" value="ECO:0007669"/>
    <property type="project" value="UniProtKB-KW"/>
</dbReference>
<dbReference type="CDD" id="cd06171">
    <property type="entry name" value="Sigma70_r4"/>
    <property type="match status" value="1"/>
</dbReference>
<protein>
    <submittedName>
        <fullName evidence="8">ECF RNA polymerase sigma-E factor</fullName>
    </submittedName>
</protein>
<reference evidence="8 9" key="1">
    <citation type="submission" date="2019-02" db="EMBL/GenBank/DDBJ databases">
        <title>Deep-cultivation of Planctomycetes and their phenomic and genomic characterization uncovers novel biology.</title>
        <authorList>
            <person name="Wiegand S."/>
            <person name="Jogler M."/>
            <person name="Boedeker C."/>
            <person name="Pinto D."/>
            <person name="Vollmers J."/>
            <person name="Rivas-Marin E."/>
            <person name="Kohn T."/>
            <person name="Peeters S.H."/>
            <person name="Heuer A."/>
            <person name="Rast P."/>
            <person name="Oberbeckmann S."/>
            <person name="Bunk B."/>
            <person name="Jeske O."/>
            <person name="Meyerdierks A."/>
            <person name="Storesund J.E."/>
            <person name="Kallscheuer N."/>
            <person name="Luecker S."/>
            <person name="Lage O.M."/>
            <person name="Pohl T."/>
            <person name="Merkel B.J."/>
            <person name="Hornburger P."/>
            <person name="Mueller R.-W."/>
            <person name="Bruemmer F."/>
            <person name="Labrenz M."/>
            <person name="Spormann A.M."/>
            <person name="Op den Camp H."/>
            <person name="Overmann J."/>
            <person name="Amann R."/>
            <person name="Jetten M.S.M."/>
            <person name="Mascher T."/>
            <person name="Medema M.H."/>
            <person name="Devos D.P."/>
            <person name="Kaster A.-K."/>
            <person name="Ovreas L."/>
            <person name="Rohde M."/>
            <person name="Galperin M.Y."/>
            <person name="Jogler C."/>
        </authorList>
    </citation>
    <scope>NUCLEOTIDE SEQUENCE [LARGE SCALE GENOMIC DNA]</scope>
    <source>
        <strain evidence="8 9">Pla110</strain>
    </source>
</reference>
<evidence type="ECO:0000256" key="5">
    <source>
        <dbReference type="ARBA" id="ARBA00023163"/>
    </source>
</evidence>
<dbReference type="Proteomes" id="UP000317178">
    <property type="component" value="Chromosome"/>
</dbReference>
<gene>
    <name evidence="8" type="primary">rpoE_3</name>
    <name evidence="8" type="ORF">Pla110_12970</name>
</gene>
<evidence type="ECO:0000256" key="4">
    <source>
        <dbReference type="ARBA" id="ARBA00023125"/>
    </source>
</evidence>
<dbReference type="InterPro" id="IPR014284">
    <property type="entry name" value="RNA_pol_sigma-70_dom"/>
</dbReference>
<dbReference type="NCBIfam" id="TIGR02937">
    <property type="entry name" value="sigma70-ECF"/>
    <property type="match status" value="1"/>
</dbReference>
<evidence type="ECO:0000313" key="9">
    <source>
        <dbReference type="Proteomes" id="UP000317178"/>
    </source>
</evidence>
<dbReference type="InterPro" id="IPR013324">
    <property type="entry name" value="RNA_pol_sigma_r3/r4-like"/>
</dbReference>
<dbReference type="InterPro" id="IPR013249">
    <property type="entry name" value="RNA_pol_sigma70_r4_t2"/>
</dbReference>
<dbReference type="Pfam" id="PF08281">
    <property type="entry name" value="Sigma70_r4_2"/>
    <property type="match status" value="1"/>
</dbReference>
<keyword evidence="2" id="KW-0805">Transcription regulation</keyword>
<comment type="similarity">
    <text evidence="1">Belongs to the sigma-70 factor family. ECF subfamily.</text>
</comment>
<sequence length="196" mass="22873">MDVYNQEITDAELMAELCAGQKGRLEMLMQRYYQPLFRVAWSKLLHRQAAEDVVQETFIAVYGSRESYNSEFSFSTWVWTILLNLCRRELKRQWRQKPIQYVDQNLFANASFPGTITEENGLTLLLLQERRQQIIQSLTQLPEPQADAIRLRFYGELPYEEISRTMNCSLSGAKRRVKTGLIKLADILQTVEEGEV</sequence>
<dbReference type="InterPro" id="IPR013325">
    <property type="entry name" value="RNA_pol_sigma_r2"/>
</dbReference>
<evidence type="ECO:0000313" key="8">
    <source>
        <dbReference type="EMBL" id="QDU79586.1"/>
    </source>
</evidence>
<dbReference type="KEGG" id="plon:Pla110_12970"/>
<dbReference type="GO" id="GO:0003677">
    <property type="term" value="F:DNA binding"/>
    <property type="evidence" value="ECO:0007669"/>
    <property type="project" value="UniProtKB-KW"/>
</dbReference>
<evidence type="ECO:0000256" key="2">
    <source>
        <dbReference type="ARBA" id="ARBA00023015"/>
    </source>
</evidence>
<dbReference type="InterPro" id="IPR039425">
    <property type="entry name" value="RNA_pol_sigma-70-like"/>
</dbReference>
<evidence type="ECO:0000259" key="6">
    <source>
        <dbReference type="Pfam" id="PF04542"/>
    </source>
</evidence>
<dbReference type="PANTHER" id="PTHR43133:SF8">
    <property type="entry name" value="RNA POLYMERASE SIGMA FACTOR HI_1459-RELATED"/>
    <property type="match status" value="1"/>
</dbReference>
<evidence type="ECO:0000259" key="7">
    <source>
        <dbReference type="Pfam" id="PF08281"/>
    </source>
</evidence>